<dbReference type="EC" id="5.2.1.8" evidence="2 5"/>
<evidence type="ECO:0000256" key="5">
    <source>
        <dbReference type="PROSITE-ProRule" id="PRU00277"/>
    </source>
</evidence>
<organism evidence="7">
    <name type="scientific">Craspedostauros australis</name>
    <dbReference type="NCBI Taxonomy" id="1486917"/>
    <lineage>
        <taxon>Eukaryota</taxon>
        <taxon>Sar</taxon>
        <taxon>Stramenopiles</taxon>
        <taxon>Ochrophyta</taxon>
        <taxon>Bacillariophyta</taxon>
        <taxon>Bacillariophyceae</taxon>
        <taxon>Bacillariophycidae</taxon>
        <taxon>Naviculales</taxon>
        <taxon>Naviculaceae</taxon>
        <taxon>Craspedostauros</taxon>
    </lineage>
</organism>
<gene>
    <name evidence="7" type="ORF">CAUS1442_LOCUS5578</name>
</gene>
<keyword evidence="4 5" id="KW-0413">Isomerase</keyword>
<dbReference type="EMBL" id="HBEF01008895">
    <property type="protein sequence ID" value="CAD8333476.1"/>
    <property type="molecule type" value="Transcribed_RNA"/>
</dbReference>
<comment type="catalytic activity">
    <reaction evidence="1 5">
        <text>[protein]-peptidylproline (omega=180) = [protein]-peptidylproline (omega=0)</text>
        <dbReference type="Rhea" id="RHEA:16237"/>
        <dbReference type="Rhea" id="RHEA-COMP:10747"/>
        <dbReference type="Rhea" id="RHEA-COMP:10748"/>
        <dbReference type="ChEBI" id="CHEBI:83833"/>
        <dbReference type="ChEBI" id="CHEBI:83834"/>
        <dbReference type="EC" id="5.2.1.8"/>
    </reaction>
</comment>
<dbReference type="InterPro" id="IPR046357">
    <property type="entry name" value="PPIase_dom_sf"/>
</dbReference>
<accession>A0A7R9WRX4</accession>
<dbReference type="Pfam" id="PF00254">
    <property type="entry name" value="FKBP_C"/>
    <property type="match status" value="1"/>
</dbReference>
<protein>
    <recommendedName>
        <fullName evidence="2 5">peptidylprolyl isomerase</fullName>
        <ecNumber evidence="2 5">5.2.1.8</ecNumber>
    </recommendedName>
</protein>
<reference evidence="7" key="1">
    <citation type="submission" date="2021-01" db="EMBL/GenBank/DDBJ databases">
        <authorList>
            <person name="Corre E."/>
            <person name="Pelletier E."/>
            <person name="Niang G."/>
            <person name="Scheremetjew M."/>
            <person name="Finn R."/>
            <person name="Kale V."/>
            <person name="Holt S."/>
            <person name="Cochrane G."/>
            <person name="Meng A."/>
            <person name="Brown T."/>
            <person name="Cohen L."/>
        </authorList>
    </citation>
    <scope>NUCLEOTIDE SEQUENCE</scope>
    <source>
        <strain evidence="7">CCMP3328</strain>
    </source>
</reference>
<dbReference type="PANTHER" id="PTHR43811">
    <property type="entry name" value="FKBP-TYPE PEPTIDYL-PROLYL CIS-TRANS ISOMERASE FKPA"/>
    <property type="match status" value="1"/>
</dbReference>
<dbReference type="PANTHER" id="PTHR43811:SF19">
    <property type="entry name" value="39 KDA FK506-BINDING NUCLEAR PROTEIN"/>
    <property type="match status" value="1"/>
</dbReference>
<keyword evidence="3 5" id="KW-0697">Rotamase</keyword>
<name>A0A7R9WRX4_9STRA</name>
<evidence type="ECO:0000256" key="3">
    <source>
        <dbReference type="ARBA" id="ARBA00023110"/>
    </source>
</evidence>
<sequence length="247" mass="26970">MVFCADLASRQPNCPFYILHCCTSNTQTHKRTKHQRSHNHSQRHCSTYPTIPHRTIPHIPTIPTIPTYTMRTVFVFLLICSAVNAWSQSSVTRDNFLKSAVATAGSWAFVGSLPAVAETLPSGVSYTIKQTGDGPKPDVGELVAIRFAAFAGDNKIDDIFVTPEPYYTRLGSGGLIKGVEQVLPMMRVGDRWVLTVPGELAFGKKGRPASAGKPRIPSDATIIFDVEIVGLPGKETELIDLIGDFDD</sequence>
<evidence type="ECO:0000256" key="4">
    <source>
        <dbReference type="ARBA" id="ARBA00023235"/>
    </source>
</evidence>
<evidence type="ECO:0000256" key="2">
    <source>
        <dbReference type="ARBA" id="ARBA00013194"/>
    </source>
</evidence>
<dbReference type="AlphaFoldDB" id="A0A7R9WRX4"/>
<dbReference type="GO" id="GO:0003755">
    <property type="term" value="F:peptidyl-prolyl cis-trans isomerase activity"/>
    <property type="evidence" value="ECO:0007669"/>
    <property type="project" value="UniProtKB-KW"/>
</dbReference>
<evidence type="ECO:0000313" key="7">
    <source>
        <dbReference type="EMBL" id="CAD8333476.1"/>
    </source>
</evidence>
<dbReference type="SUPFAM" id="SSF54534">
    <property type="entry name" value="FKBP-like"/>
    <property type="match status" value="1"/>
</dbReference>
<proteinExistence type="predicted"/>
<evidence type="ECO:0000256" key="1">
    <source>
        <dbReference type="ARBA" id="ARBA00000971"/>
    </source>
</evidence>
<evidence type="ECO:0000259" key="6">
    <source>
        <dbReference type="PROSITE" id="PS50059"/>
    </source>
</evidence>
<dbReference type="InterPro" id="IPR001179">
    <property type="entry name" value="PPIase_FKBP_dom"/>
</dbReference>
<dbReference type="Gene3D" id="3.10.50.40">
    <property type="match status" value="1"/>
</dbReference>
<feature type="domain" description="PPIase FKBP-type" evidence="6">
    <location>
        <begin position="140"/>
        <end position="232"/>
    </location>
</feature>
<dbReference type="PROSITE" id="PS50059">
    <property type="entry name" value="FKBP_PPIASE"/>
    <property type="match status" value="1"/>
</dbReference>